<evidence type="ECO:0000313" key="2">
    <source>
        <dbReference type="EMBL" id="KXS13965.1"/>
    </source>
</evidence>
<feature type="compositionally biased region" description="Gly residues" evidence="1">
    <location>
        <begin position="57"/>
        <end position="66"/>
    </location>
</feature>
<gene>
    <name evidence="2" type="ORF">M427DRAFT_57973</name>
</gene>
<evidence type="ECO:0000313" key="3">
    <source>
        <dbReference type="Proteomes" id="UP000070544"/>
    </source>
</evidence>
<dbReference type="Proteomes" id="UP000070544">
    <property type="component" value="Unassembled WGS sequence"/>
</dbReference>
<dbReference type="AlphaFoldDB" id="A0A139ABV9"/>
<protein>
    <submittedName>
        <fullName evidence="2">Uncharacterized protein</fullName>
    </submittedName>
</protein>
<organism evidence="2 3">
    <name type="scientific">Gonapodya prolifera (strain JEL478)</name>
    <name type="common">Monoblepharis prolifera</name>
    <dbReference type="NCBI Taxonomy" id="1344416"/>
    <lineage>
        <taxon>Eukaryota</taxon>
        <taxon>Fungi</taxon>
        <taxon>Fungi incertae sedis</taxon>
        <taxon>Chytridiomycota</taxon>
        <taxon>Chytridiomycota incertae sedis</taxon>
        <taxon>Monoblepharidomycetes</taxon>
        <taxon>Monoblepharidales</taxon>
        <taxon>Gonapodyaceae</taxon>
        <taxon>Gonapodya</taxon>
    </lineage>
</organism>
<proteinExistence type="predicted"/>
<sequence>MVKSGSLKNLNRSPIAEIGNTQIHFMNMLKVFAEALQSNRSLMHGGKASASASNKAGGTGTGGGGLKSSQDFNRSVAMDA</sequence>
<dbReference type="EMBL" id="KQ965772">
    <property type="protein sequence ID" value="KXS13965.1"/>
    <property type="molecule type" value="Genomic_DNA"/>
</dbReference>
<reference evidence="2 3" key="1">
    <citation type="journal article" date="2015" name="Genome Biol. Evol.">
        <title>Phylogenomic analyses indicate that early fungi evolved digesting cell walls of algal ancestors of land plants.</title>
        <authorList>
            <person name="Chang Y."/>
            <person name="Wang S."/>
            <person name="Sekimoto S."/>
            <person name="Aerts A.L."/>
            <person name="Choi C."/>
            <person name="Clum A."/>
            <person name="LaButti K.M."/>
            <person name="Lindquist E.A."/>
            <person name="Yee Ngan C."/>
            <person name="Ohm R.A."/>
            <person name="Salamov A.A."/>
            <person name="Grigoriev I.V."/>
            <person name="Spatafora J.W."/>
            <person name="Berbee M.L."/>
        </authorList>
    </citation>
    <scope>NUCLEOTIDE SEQUENCE [LARGE SCALE GENOMIC DNA]</scope>
    <source>
        <strain evidence="2 3">JEL478</strain>
    </source>
</reference>
<name>A0A139ABV9_GONPJ</name>
<feature type="compositionally biased region" description="Low complexity" evidence="1">
    <location>
        <begin position="45"/>
        <end position="56"/>
    </location>
</feature>
<evidence type="ECO:0000256" key="1">
    <source>
        <dbReference type="SAM" id="MobiDB-lite"/>
    </source>
</evidence>
<feature type="region of interest" description="Disordered" evidence="1">
    <location>
        <begin position="43"/>
        <end position="80"/>
    </location>
</feature>
<accession>A0A139ABV9</accession>
<keyword evidence="3" id="KW-1185">Reference proteome</keyword>